<reference evidence="1 2" key="1">
    <citation type="journal article" date="2021" name="BMC Biol.">
        <title>Horizontally acquired antibacterial genes associated with adaptive radiation of ladybird beetles.</title>
        <authorList>
            <person name="Li H.S."/>
            <person name="Tang X.F."/>
            <person name="Huang Y.H."/>
            <person name="Xu Z.Y."/>
            <person name="Chen M.L."/>
            <person name="Du X.Y."/>
            <person name="Qiu B.Y."/>
            <person name="Chen P.T."/>
            <person name="Zhang W."/>
            <person name="Slipinski A."/>
            <person name="Escalona H.E."/>
            <person name="Waterhouse R.M."/>
            <person name="Zwick A."/>
            <person name="Pang H."/>
        </authorList>
    </citation>
    <scope>NUCLEOTIDE SEQUENCE [LARGE SCALE GENOMIC DNA]</scope>
    <source>
        <strain evidence="1">SYSU2018</strain>
    </source>
</reference>
<keyword evidence="2" id="KW-1185">Reference proteome</keyword>
<dbReference type="EMBL" id="JABFTP020000021">
    <property type="protein sequence ID" value="KAL3269561.1"/>
    <property type="molecule type" value="Genomic_DNA"/>
</dbReference>
<dbReference type="AlphaFoldDB" id="A0ABD2MTW9"/>
<comment type="caution">
    <text evidence="1">The sequence shown here is derived from an EMBL/GenBank/DDBJ whole genome shotgun (WGS) entry which is preliminary data.</text>
</comment>
<organism evidence="1 2">
    <name type="scientific">Cryptolaemus montrouzieri</name>
    <dbReference type="NCBI Taxonomy" id="559131"/>
    <lineage>
        <taxon>Eukaryota</taxon>
        <taxon>Metazoa</taxon>
        <taxon>Ecdysozoa</taxon>
        <taxon>Arthropoda</taxon>
        <taxon>Hexapoda</taxon>
        <taxon>Insecta</taxon>
        <taxon>Pterygota</taxon>
        <taxon>Neoptera</taxon>
        <taxon>Endopterygota</taxon>
        <taxon>Coleoptera</taxon>
        <taxon>Polyphaga</taxon>
        <taxon>Cucujiformia</taxon>
        <taxon>Coccinelloidea</taxon>
        <taxon>Coccinellidae</taxon>
        <taxon>Scymninae</taxon>
        <taxon>Scymnini</taxon>
        <taxon>Cryptolaemus</taxon>
    </lineage>
</organism>
<proteinExistence type="predicted"/>
<name>A0ABD2MTW9_9CUCU</name>
<evidence type="ECO:0000313" key="2">
    <source>
        <dbReference type="Proteomes" id="UP001516400"/>
    </source>
</evidence>
<evidence type="ECO:0000313" key="1">
    <source>
        <dbReference type="EMBL" id="KAL3269561.1"/>
    </source>
</evidence>
<accession>A0ABD2MTW9</accession>
<sequence length="185" mass="21895">MLVWDFVEFLLEMEIDDVDRKAEIDRFGAPIHVLQKVREPLQNSERKVCDGADVVTITEVLESFRLNDKLRKAAISGKVEDPEPFLDGNKYLNKHVFKKGTFQKIPLKKQMQLKHMSVNDLTMNDWVLVKFTTMKKKIKQTTDRNSASSKKVIEHQFIRLMILRETLQMQRKCKQNFHYLRKTEK</sequence>
<dbReference type="Proteomes" id="UP001516400">
    <property type="component" value="Unassembled WGS sequence"/>
</dbReference>
<gene>
    <name evidence="1" type="ORF">HHI36_008626</name>
</gene>
<protein>
    <submittedName>
        <fullName evidence="1">Uncharacterized protein</fullName>
    </submittedName>
</protein>